<comment type="caution">
    <text evidence="1">The sequence shown here is derived from an EMBL/GenBank/DDBJ whole genome shotgun (WGS) entry which is preliminary data.</text>
</comment>
<gene>
    <name evidence="1" type="ORF">BD626DRAFT_630011</name>
</gene>
<reference evidence="1 2" key="1">
    <citation type="journal article" date="2019" name="New Phytol.">
        <title>Comparative genomics reveals unique wood-decay strategies and fruiting body development in the Schizophyllaceae.</title>
        <authorList>
            <person name="Almasi E."/>
            <person name="Sahu N."/>
            <person name="Krizsan K."/>
            <person name="Balint B."/>
            <person name="Kovacs G.M."/>
            <person name="Kiss B."/>
            <person name="Cseklye J."/>
            <person name="Drula E."/>
            <person name="Henrissat B."/>
            <person name="Nagy I."/>
            <person name="Chovatia M."/>
            <person name="Adam C."/>
            <person name="LaButti K."/>
            <person name="Lipzen A."/>
            <person name="Riley R."/>
            <person name="Grigoriev I.V."/>
            <person name="Nagy L.G."/>
        </authorList>
    </citation>
    <scope>NUCLEOTIDE SEQUENCE [LARGE SCALE GENOMIC DNA]</scope>
    <source>
        <strain evidence="1 2">NL-1724</strain>
    </source>
</reference>
<dbReference type="Proteomes" id="UP000320762">
    <property type="component" value="Unassembled WGS sequence"/>
</dbReference>
<protein>
    <submittedName>
        <fullName evidence="1">Uncharacterized protein</fullName>
    </submittedName>
</protein>
<dbReference type="AlphaFoldDB" id="A0A550CFN6"/>
<name>A0A550CFN6_9AGAR</name>
<evidence type="ECO:0000313" key="1">
    <source>
        <dbReference type="EMBL" id="TRM63496.1"/>
    </source>
</evidence>
<sequence length="93" mass="10212">MTFCFVIWSSPESERFSNPGIMFLCSSKRCSTDSCARLPISDVNGVLSSLALCIRPISPRVCSVGLLAPSLSSLIAFCLHLSLRNGYHEREDN</sequence>
<accession>A0A550CFN6</accession>
<organism evidence="1 2">
    <name type="scientific">Schizophyllum amplum</name>
    <dbReference type="NCBI Taxonomy" id="97359"/>
    <lineage>
        <taxon>Eukaryota</taxon>
        <taxon>Fungi</taxon>
        <taxon>Dikarya</taxon>
        <taxon>Basidiomycota</taxon>
        <taxon>Agaricomycotina</taxon>
        <taxon>Agaricomycetes</taxon>
        <taxon>Agaricomycetidae</taxon>
        <taxon>Agaricales</taxon>
        <taxon>Schizophyllaceae</taxon>
        <taxon>Schizophyllum</taxon>
    </lineage>
</organism>
<proteinExistence type="predicted"/>
<dbReference type="EMBL" id="VDMD01000009">
    <property type="protein sequence ID" value="TRM63496.1"/>
    <property type="molecule type" value="Genomic_DNA"/>
</dbReference>
<evidence type="ECO:0000313" key="2">
    <source>
        <dbReference type="Proteomes" id="UP000320762"/>
    </source>
</evidence>
<keyword evidence="2" id="KW-1185">Reference proteome</keyword>